<evidence type="ECO:0000313" key="4">
    <source>
        <dbReference type="Proteomes" id="UP000009131"/>
    </source>
</evidence>
<dbReference type="RefSeq" id="XP_014566249.1">
    <property type="nucleotide sequence ID" value="XM_014710763.1"/>
</dbReference>
<dbReference type="PROSITE" id="PS51746">
    <property type="entry name" value="PPM_2"/>
    <property type="match status" value="1"/>
</dbReference>
<protein>
    <recommendedName>
        <fullName evidence="1">Protein phosphatase</fullName>
        <ecNumber evidence="1">3.1.3.16</ecNumber>
    </recommendedName>
</protein>
<dbReference type="OrthoDB" id="60843at2759"/>
<keyword evidence="1" id="KW-0464">Manganese</keyword>
<dbReference type="STRING" id="764103.G7E4P4"/>
<dbReference type="SMART" id="SM00331">
    <property type="entry name" value="PP2C_SIG"/>
    <property type="match status" value="1"/>
</dbReference>
<dbReference type="InterPro" id="IPR036457">
    <property type="entry name" value="PPM-type-like_dom_sf"/>
</dbReference>
<dbReference type="InterPro" id="IPR001932">
    <property type="entry name" value="PPM-type_phosphatase-like_dom"/>
</dbReference>
<dbReference type="Pfam" id="PF13672">
    <property type="entry name" value="PP2C_2"/>
    <property type="match status" value="1"/>
</dbReference>
<dbReference type="GO" id="GO:0046872">
    <property type="term" value="F:metal ion binding"/>
    <property type="evidence" value="ECO:0007669"/>
    <property type="project" value="UniProtKB-UniRule"/>
</dbReference>
<comment type="cofactor">
    <cofactor evidence="1">
        <name>Mn(2+)</name>
        <dbReference type="ChEBI" id="CHEBI:29035"/>
    </cofactor>
</comment>
<dbReference type="PANTHER" id="PTHR12320:SF1">
    <property type="entry name" value="PROTEIN PHOSPHATASE PTC7 HOMOLOG"/>
    <property type="match status" value="1"/>
</dbReference>
<dbReference type="GO" id="GO:0004722">
    <property type="term" value="F:protein serine/threonine phosphatase activity"/>
    <property type="evidence" value="ECO:0007669"/>
    <property type="project" value="UniProtKB-EC"/>
</dbReference>
<dbReference type="EC" id="3.1.3.16" evidence="1"/>
<dbReference type="AlphaFoldDB" id="G7E4P4"/>
<keyword evidence="1" id="KW-0479">Metal-binding</keyword>
<dbReference type="eggNOG" id="KOG1379">
    <property type="taxonomic scope" value="Eukaryota"/>
</dbReference>
<name>G7E4P4_MIXOS</name>
<keyword evidence="1" id="KW-0378">Hydrolase</keyword>
<organism evidence="3 4">
    <name type="scientific">Mixia osmundae (strain CBS 9802 / IAM 14324 / JCM 22182 / KY 12970)</name>
    <dbReference type="NCBI Taxonomy" id="764103"/>
    <lineage>
        <taxon>Eukaryota</taxon>
        <taxon>Fungi</taxon>
        <taxon>Dikarya</taxon>
        <taxon>Basidiomycota</taxon>
        <taxon>Pucciniomycotina</taxon>
        <taxon>Mixiomycetes</taxon>
        <taxon>Mixiales</taxon>
        <taxon>Mixiaceae</taxon>
        <taxon>Mixia</taxon>
    </lineage>
</organism>
<accession>G7E4P4</accession>
<dbReference type="OMA" id="ANTIAWM"/>
<keyword evidence="1" id="KW-0904">Protein phosphatase</keyword>
<dbReference type="InterPro" id="IPR039123">
    <property type="entry name" value="PPTC7"/>
</dbReference>
<dbReference type="HOGENOM" id="CLU_029404_7_1_1"/>
<dbReference type="FunCoup" id="G7E4P4">
    <property type="interactions" value="198"/>
</dbReference>
<sequence length="305" mass="32935">MITRDGKIAQQPLPSFETPGLSKIDNWKIKLLKEGFERTGGSTTLGEDAYSIAKLRNSTGLCVTVADGVGGWNDSGVDPSVFSTALCYYAQQSARNRTAQSQPEGDVLQAEPRRILEDAYLAVLTEPTVQAGSSTALNACLAASTGILDCANLGDSGFAILRDSKAIHVQPSQTKYFNCPWQLAKIPIDMGDNVSDVPQDAQLFSTQLRHDDLVVLYTDGFSDNVFVRELEALVAAVSKACKGQMSEEDFVQTLANQLVRYARACSFSQTKESPFELEARRHGNADLTGGKIDDITVVALLAGEM</sequence>
<reference evidence="3 4" key="2">
    <citation type="journal article" date="2012" name="Open Biol.">
        <title>Characteristics of nucleosomes and linker DNA regions on the genome of the basidiomycete Mixia osmundae revealed by mono- and dinucleosome mapping.</title>
        <authorList>
            <person name="Nishida H."/>
            <person name="Kondo S."/>
            <person name="Matsumoto T."/>
            <person name="Suzuki Y."/>
            <person name="Yoshikawa H."/>
            <person name="Taylor T.D."/>
            <person name="Sugiyama J."/>
        </authorList>
    </citation>
    <scope>NUCLEOTIDE SEQUENCE [LARGE SCALE GENOMIC DNA]</scope>
    <source>
        <strain evidence="4">CBS 9802 / IAM 14324 / JCM 22182 / KY 12970</strain>
    </source>
</reference>
<proteinExistence type="inferred from homology"/>
<gene>
    <name evidence="3" type="primary">Mo04483</name>
    <name evidence="3" type="ORF">E5Q_04483</name>
</gene>
<evidence type="ECO:0000259" key="2">
    <source>
        <dbReference type="PROSITE" id="PS51746"/>
    </source>
</evidence>
<keyword evidence="4" id="KW-1185">Reference proteome</keyword>
<reference evidence="3 4" key="1">
    <citation type="journal article" date="2011" name="J. Gen. Appl. Microbiol.">
        <title>Draft genome sequencing of the enigmatic basidiomycete Mixia osmundae.</title>
        <authorList>
            <person name="Nishida H."/>
            <person name="Nagatsuka Y."/>
            <person name="Sugiyama J."/>
        </authorList>
    </citation>
    <scope>NUCLEOTIDE SEQUENCE [LARGE SCALE GENOMIC DNA]</scope>
    <source>
        <strain evidence="4">CBS 9802 / IAM 14324 / JCM 22182 / KY 12970</strain>
    </source>
</reference>
<dbReference type="EMBL" id="BABT02000142">
    <property type="protein sequence ID" value="GAA97804.1"/>
    <property type="molecule type" value="Genomic_DNA"/>
</dbReference>
<keyword evidence="1" id="KW-0460">Magnesium</keyword>
<dbReference type="Proteomes" id="UP000009131">
    <property type="component" value="Unassembled WGS sequence"/>
</dbReference>
<evidence type="ECO:0000256" key="1">
    <source>
        <dbReference type="RuleBase" id="RU366020"/>
    </source>
</evidence>
<evidence type="ECO:0000313" key="3">
    <source>
        <dbReference type="EMBL" id="GAA97804.1"/>
    </source>
</evidence>
<dbReference type="PANTHER" id="PTHR12320">
    <property type="entry name" value="PROTEIN PHOSPHATASE 2C"/>
    <property type="match status" value="1"/>
</dbReference>
<dbReference type="SUPFAM" id="SSF81606">
    <property type="entry name" value="PP2C-like"/>
    <property type="match status" value="1"/>
</dbReference>
<comment type="catalytic activity">
    <reaction evidence="1">
        <text>O-phospho-L-seryl-[protein] + H2O = L-seryl-[protein] + phosphate</text>
        <dbReference type="Rhea" id="RHEA:20629"/>
        <dbReference type="Rhea" id="RHEA-COMP:9863"/>
        <dbReference type="Rhea" id="RHEA-COMP:11604"/>
        <dbReference type="ChEBI" id="CHEBI:15377"/>
        <dbReference type="ChEBI" id="CHEBI:29999"/>
        <dbReference type="ChEBI" id="CHEBI:43474"/>
        <dbReference type="ChEBI" id="CHEBI:83421"/>
        <dbReference type="EC" id="3.1.3.16"/>
    </reaction>
</comment>
<dbReference type="InParanoid" id="G7E4P4"/>
<feature type="domain" description="PPM-type phosphatase" evidence="2">
    <location>
        <begin position="33"/>
        <end position="302"/>
    </location>
</feature>
<dbReference type="SMART" id="SM00332">
    <property type="entry name" value="PP2Cc"/>
    <property type="match status" value="1"/>
</dbReference>
<comment type="similarity">
    <text evidence="1">Belongs to the PP2C family.</text>
</comment>
<comment type="caution">
    <text evidence="3">The sequence shown here is derived from an EMBL/GenBank/DDBJ whole genome shotgun (WGS) entry which is preliminary data.</text>
</comment>
<comment type="cofactor">
    <cofactor evidence="1">
        <name>Mg(2+)</name>
        <dbReference type="ChEBI" id="CHEBI:18420"/>
    </cofactor>
</comment>
<dbReference type="Gene3D" id="3.60.40.10">
    <property type="entry name" value="PPM-type phosphatase domain"/>
    <property type="match status" value="1"/>
</dbReference>
<comment type="catalytic activity">
    <reaction evidence="1">
        <text>O-phospho-L-threonyl-[protein] + H2O = L-threonyl-[protein] + phosphate</text>
        <dbReference type="Rhea" id="RHEA:47004"/>
        <dbReference type="Rhea" id="RHEA-COMP:11060"/>
        <dbReference type="Rhea" id="RHEA-COMP:11605"/>
        <dbReference type="ChEBI" id="CHEBI:15377"/>
        <dbReference type="ChEBI" id="CHEBI:30013"/>
        <dbReference type="ChEBI" id="CHEBI:43474"/>
        <dbReference type="ChEBI" id="CHEBI:61977"/>
        <dbReference type="EC" id="3.1.3.16"/>
    </reaction>
</comment>